<protein>
    <submittedName>
        <fullName evidence="1">Uncharacterized protein</fullName>
    </submittedName>
</protein>
<reference evidence="1 2" key="1">
    <citation type="journal article" date="2012" name="Genome Biol.">
        <title>Genome and low-iron response of an oceanic diatom adapted to chronic iron limitation.</title>
        <authorList>
            <person name="Lommer M."/>
            <person name="Specht M."/>
            <person name="Roy A.S."/>
            <person name="Kraemer L."/>
            <person name="Andreson R."/>
            <person name="Gutowska M.A."/>
            <person name="Wolf J."/>
            <person name="Bergner S.V."/>
            <person name="Schilhabel M.B."/>
            <person name="Klostermeier U.C."/>
            <person name="Beiko R.G."/>
            <person name="Rosenstiel P."/>
            <person name="Hippler M."/>
            <person name="Laroche J."/>
        </authorList>
    </citation>
    <scope>NUCLEOTIDE SEQUENCE [LARGE SCALE GENOMIC DNA]</scope>
    <source>
        <strain evidence="1 2">CCMP1005</strain>
    </source>
</reference>
<keyword evidence="2" id="KW-1185">Reference proteome</keyword>
<evidence type="ECO:0000313" key="2">
    <source>
        <dbReference type="Proteomes" id="UP000266841"/>
    </source>
</evidence>
<proteinExistence type="predicted"/>
<name>K0TCR0_THAOC</name>
<dbReference type="Proteomes" id="UP000266841">
    <property type="component" value="Unassembled WGS sequence"/>
</dbReference>
<evidence type="ECO:0000313" key="1">
    <source>
        <dbReference type="EMBL" id="EJK76523.1"/>
    </source>
</evidence>
<organism evidence="1 2">
    <name type="scientific">Thalassiosira oceanica</name>
    <name type="common">Marine diatom</name>
    <dbReference type="NCBI Taxonomy" id="159749"/>
    <lineage>
        <taxon>Eukaryota</taxon>
        <taxon>Sar</taxon>
        <taxon>Stramenopiles</taxon>
        <taxon>Ochrophyta</taxon>
        <taxon>Bacillariophyta</taxon>
        <taxon>Coscinodiscophyceae</taxon>
        <taxon>Thalassiosirophycidae</taxon>
        <taxon>Thalassiosirales</taxon>
        <taxon>Thalassiosiraceae</taxon>
        <taxon>Thalassiosira</taxon>
    </lineage>
</organism>
<comment type="caution">
    <text evidence="1">The sequence shown here is derived from an EMBL/GenBank/DDBJ whole genome shotgun (WGS) entry which is preliminary data.</text>
</comment>
<dbReference type="eggNOG" id="ENOG502SXRB">
    <property type="taxonomic scope" value="Eukaryota"/>
</dbReference>
<accession>K0TCR0</accession>
<dbReference type="OrthoDB" id="45867at2759"/>
<gene>
    <name evidence="1" type="ORF">THAOC_01710</name>
</gene>
<dbReference type="AlphaFoldDB" id="K0TCR0"/>
<sequence>MENKSLKLFLHAAFSVPEHVDGGSEAEKFTDTSATIEHRFDGSNCKPAVIGLPENVEPVKVSVCIWVRRVLLCDAASNIRNATTDVTLGHSPHFCVQPEAGDYNYSGMHDHGTLPFPREGGEYAQLIGFVCEAKKASDHFLTKVIEKRSVSG</sequence>
<dbReference type="EMBL" id="AGNL01002049">
    <property type="protein sequence ID" value="EJK76523.1"/>
    <property type="molecule type" value="Genomic_DNA"/>
</dbReference>